<gene>
    <name evidence="2" type="ORF">BDY21DRAFT_285195</name>
</gene>
<organism evidence="2 3">
    <name type="scientific">Lineolata rhizophorae</name>
    <dbReference type="NCBI Taxonomy" id="578093"/>
    <lineage>
        <taxon>Eukaryota</taxon>
        <taxon>Fungi</taxon>
        <taxon>Dikarya</taxon>
        <taxon>Ascomycota</taxon>
        <taxon>Pezizomycotina</taxon>
        <taxon>Dothideomycetes</taxon>
        <taxon>Dothideomycetes incertae sedis</taxon>
        <taxon>Lineolatales</taxon>
        <taxon>Lineolataceae</taxon>
        <taxon>Lineolata</taxon>
    </lineage>
</organism>
<name>A0A6A6P2M9_9PEZI</name>
<evidence type="ECO:0008006" key="4">
    <source>
        <dbReference type="Google" id="ProtNLM"/>
    </source>
</evidence>
<reference evidence="2" key="1">
    <citation type="journal article" date="2020" name="Stud. Mycol.">
        <title>101 Dothideomycetes genomes: a test case for predicting lifestyles and emergence of pathogens.</title>
        <authorList>
            <person name="Haridas S."/>
            <person name="Albert R."/>
            <person name="Binder M."/>
            <person name="Bloem J."/>
            <person name="Labutti K."/>
            <person name="Salamov A."/>
            <person name="Andreopoulos B."/>
            <person name="Baker S."/>
            <person name="Barry K."/>
            <person name="Bills G."/>
            <person name="Bluhm B."/>
            <person name="Cannon C."/>
            <person name="Castanera R."/>
            <person name="Culley D."/>
            <person name="Daum C."/>
            <person name="Ezra D."/>
            <person name="Gonzalez J."/>
            <person name="Henrissat B."/>
            <person name="Kuo A."/>
            <person name="Liang C."/>
            <person name="Lipzen A."/>
            <person name="Lutzoni F."/>
            <person name="Magnuson J."/>
            <person name="Mondo S."/>
            <person name="Nolan M."/>
            <person name="Ohm R."/>
            <person name="Pangilinan J."/>
            <person name="Park H.-J."/>
            <person name="Ramirez L."/>
            <person name="Alfaro M."/>
            <person name="Sun H."/>
            <person name="Tritt A."/>
            <person name="Yoshinaga Y."/>
            <person name="Zwiers L.-H."/>
            <person name="Turgeon B."/>
            <person name="Goodwin S."/>
            <person name="Spatafora J."/>
            <person name="Crous P."/>
            <person name="Grigoriev I."/>
        </authorList>
    </citation>
    <scope>NUCLEOTIDE SEQUENCE</scope>
    <source>
        <strain evidence="2">ATCC 16933</strain>
    </source>
</reference>
<feature type="signal peptide" evidence="1">
    <location>
        <begin position="1"/>
        <end position="17"/>
    </location>
</feature>
<feature type="chain" id="PRO_5025668721" description="Regulatory P domain-containing protein" evidence="1">
    <location>
        <begin position="18"/>
        <end position="451"/>
    </location>
</feature>
<evidence type="ECO:0000313" key="3">
    <source>
        <dbReference type="Proteomes" id="UP000799766"/>
    </source>
</evidence>
<dbReference type="OrthoDB" id="2099887at2759"/>
<accession>A0A6A6P2M9</accession>
<dbReference type="Pfam" id="PF08309">
    <property type="entry name" value="LVIVD"/>
    <property type="match status" value="1"/>
</dbReference>
<dbReference type="InterPro" id="IPR013211">
    <property type="entry name" value="LVIVD"/>
</dbReference>
<dbReference type="EMBL" id="MU001679">
    <property type="protein sequence ID" value="KAF2458028.1"/>
    <property type="molecule type" value="Genomic_DNA"/>
</dbReference>
<keyword evidence="1" id="KW-0732">Signal</keyword>
<proteinExistence type="predicted"/>
<dbReference type="Proteomes" id="UP000799766">
    <property type="component" value="Unassembled WGS sequence"/>
</dbReference>
<dbReference type="InterPro" id="IPR027589">
    <property type="entry name" value="Choice_anch_B"/>
</dbReference>
<dbReference type="GO" id="GO:0005576">
    <property type="term" value="C:extracellular region"/>
    <property type="evidence" value="ECO:0007669"/>
    <property type="project" value="TreeGrafter"/>
</dbReference>
<evidence type="ECO:0000256" key="1">
    <source>
        <dbReference type="SAM" id="SignalP"/>
    </source>
</evidence>
<dbReference type="PANTHER" id="PTHR38787">
    <property type="entry name" value="REGULATORY P DOMAIN-CONTAINING PROTEIN"/>
    <property type="match status" value="1"/>
</dbReference>
<keyword evidence="3" id="KW-1185">Reference proteome</keyword>
<evidence type="ECO:0000313" key="2">
    <source>
        <dbReference type="EMBL" id="KAF2458028.1"/>
    </source>
</evidence>
<protein>
    <recommendedName>
        <fullName evidence="4">Regulatory P domain-containing protein</fullName>
    </recommendedName>
</protein>
<dbReference type="PANTHER" id="PTHR38787:SF1">
    <property type="entry name" value="REGULATORY P DOMAIN-CONTAINING PROTEIN"/>
    <property type="match status" value="1"/>
</dbReference>
<dbReference type="AlphaFoldDB" id="A0A6A6P2M9"/>
<dbReference type="NCBIfam" id="TIGR04312">
    <property type="entry name" value="choice_anch_B"/>
    <property type="match status" value="1"/>
</dbReference>
<sequence length="451" mass="48961">MKASIVTLLALTGAALGANQMAMDRLVSIKTSQRASQRERGMFRSQAYPSKKNVPCVDGMAGEYACENVDLMAFLSHEDMGSVEREGNDIWGWTSPDGREFGVIGQSDGTAFVEVKADGSLDYVGRLAVQTDSSIWRDMKVIDGYAYIGSEADDYGMQVFDMRKLLNISSFEKPKAFALRDLTAHFSEFGNSHNIVSHEETNMIYAVGTNRNGPCAGGLFMVDVSDPANPVSPGCASDDGYVHDAQCVIYSGPDSEYEGHEICFGYNEDTFTIYDVTDKSSPVTISSTPYEGAAYTHQGWLVDTANMQYLLLDDELDEMDQVGPAADGNTTTYIWDISSLASPVNTGLYFSPVHSIDHNQYVVSGLSYQANYGSGLRIVDVSSVAEDPTGAGFSQVGFFDAHPEDDAIGGEVEFVGTWGVYPFFSSGYILLNSIERGVYSLKYTGGSAYAQ</sequence>